<reference evidence="2 3" key="1">
    <citation type="journal article" date="2023" name="Microbiol. Spectr.">
        <title>Synergy between Genome Mining, Metabolomics, and Bioinformatics Uncovers Antibacterial Chlorinated Carbazole Alkaloids and Their Biosynthetic Gene Cluster from Streptomyces tubbatahanensis sp. nov., a Novel Actinomycete Isolated from Sulu Sea, Philippines.</title>
        <authorList>
            <person name="Tenebro C.P."/>
            <person name="Trono D.J.V.L."/>
            <person name="Balida L.A.P."/>
            <person name="Bayog L.K.A."/>
            <person name="Bruna J.R."/>
            <person name="Sabido E.M."/>
            <person name="Caspe D.P.C."/>
            <person name="de Los Santos E.L.C."/>
            <person name="Saludes J.P."/>
            <person name="Dalisay D.S."/>
        </authorList>
    </citation>
    <scope>NUCLEOTIDE SEQUENCE [LARGE SCALE GENOMIC DNA]</scope>
    <source>
        <strain evidence="2 3">DSD3025</strain>
    </source>
</reference>
<feature type="chain" id="PRO_5045188853" description="Secreted protein" evidence="1">
    <location>
        <begin position="32"/>
        <end position="121"/>
    </location>
</feature>
<evidence type="ECO:0000256" key="1">
    <source>
        <dbReference type="SAM" id="SignalP"/>
    </source>
</evidence>
<keyword evidence="3" id="KW-1185">Reference proteome</keyword>
<gene>
    <name evidence="2" type="ORF">MMF93_09485</name>
</gene>
<organism evidence="2 3">
    <name type="scientific">Streptomyces tubbatahanensis</name>
    <dbReference type="NCBI Taxonomy" id="2923272"/>
    <lineage>
        <taxon>Bacteria</taxon>
        <taxon>Bacillati</taxon>
        <taxon>Actinomycetota</taxon>
        <taxon>Actinomycetes</taxon>
        <taxon>Kitasatosporales</taxon>
        <taxon>Streptomycetaceae</taxon>
        <taxon>Streptomyces</taxon>
    </lineage>
</organism>
<keyword evidence="1" id="KW-0732">Signal</keyword>
<accession>A0ABY3XQM1</accession>
<dbReference type="EMBL" id="CP093846">
    <property type="protein sequence ID" value="UNS96721.1"/>
    <property type="molecule type" value="Genomic_DNA"/>
</dbReference>
<sequence>MTKWKAARRARALTVVAAAVTSLVGVLPAAASSAADDGPGADSRLPHRGYVCDRVEHDRGAGVGSGDCRAVRTPRHGHVRDAFVIESRRTHYRVVCTSKRGHVSGYANLPKWVRGASCHRA</sequence>
<protein>
    <recommendedName>
        <fullName evidence="4">Secreted protein</fullName>
    </recommendedName>
</protein>
<dbReference type="Proteomes" id="UP001202244">
    <property type="component" value="Chromosome"/>
</dbReference>
<dbReference type="RefSeq" id="WP_242750752.1">
    <property type="nucleotide sequence ID" value="NZ_CP093846.1"/>
</dbReference>
<evidence type="ECO:0000313" key="2">
    <source>
        <dbReference type="EMBL" id="UNS96721.1"/>
    </source>
</evidence>
<name>A0ABY3XQM1_9ACTN</name>
<proteinExistence type="predicted"/>
<feature type="signal peptide" evidence="1">
    <location>
        <begin position="1"/>
        <end position="31"/>
    </location>
</feature>
<evidence type="ECO:0000313" key="3">
    <source>
        <dbReference type="Proteomes" id="UP001202244"/>
    </source>
</evidence>
<evidence type="ECO:0008006" key="4">
    <source>
        <dbReference type="Google" id="ProtNLM"/>
    </source>
</evidence>